<proteinExistence type="predicted"/>
<gene>
    <name evidence="1" type="ORF">CH338_03685</name>
</gene>
<protein>
    <recommendedName>
        <fullName evidence="3">Glycine cleavage system protein H</fullName>
    </recommendedName>
</protein>
<dbReference type="CDD" id="cd06848">
    <property type="entry name" value="GCS_H"/>
    <property type="match status" value="1"/>
</dbReference>
<dbReference type="AlphaFoldDB" id="A0A327KVP7"/>
<dbReference type="InterPro" id="IPR033753">
    <property type="entry name" value="GCV_H/Fam206"/>
</dbReference>
<evidence type="ECO:0008006" key="3">
    <source>
        <dbReference type="Google" id="ProtNLM"/>
    </source>
</evidence>
<organism evidence="1 2">
    <name type="scientific">Rhodoplanes elegans</name>
    <dbReference type="NCBI Taxonomy" id="29408"/>
    <lineage>
        <taxon>Bacteria</taxon>
        <taxon>Pseudomonadati</taxon>
        <taxon>Pseudomonadota</taxon>
        <taxon>Alphaproteobacteria</taxon>
        <taxon>Hyphomicrobiales</taxon>
        <taxon>Nitrobacteraceae</taxon>
        <taxon>Rhodoplanes</taxon>
    </lineage>
</organism>
<dbReference type="Proteomes" id="UP000248863">
    <property type="component" value="Unassembled WGS sequence"/>
</dbReference>
<dbReference type="EMBL" id="NPEU01000021">
    <property type="protein sequence ID" value="RAI41272.1"/>
    <property type="molecule type" value="Genomic_DNA"/>
</dbReference>
<comment type="caution">
    <text evidence="1">The sequence shown here is derived from an EMBL/GenBank/DDBJ whole genome shotgun (WGS) entry which is preliminary data.</text>
</comment>
<accession>A0A327KVP7</accession>
<dbReference type="Pfam" id="PF01597">
    <property type="entry name" value="GCV_H"/>
    <property type="match status" value="1"/>
</dbReference>
<name>A0A327KVP7_9BRAD</name>
<dbReference type="InterPro" id="IPR011053">
    <property type="entry name" value="Single_hybrid_motif"/>
</dbReference>
<dbReference type="SUPFAM" id="SSF51230">
    <property type="entry name" value="Single hybrid motif"/>
    <property type="match status" value="1"/>
</dbReference>
<sequence length="146" mass="16170">MAKVLDADYPDDLFYDMENQIWYAAEPDGAVRAGFTPWAVGLIGDVLVFTPKRTGLDVEKDRWIAMVEGGKWVGAARAGFDGTVVGHNERLVDAPELMMKDAFGEGWMMRLRPARDDWRDGLVTGEAIGPAFDAWLLTGAYKDRTG</sequence>
<reference evidence="1 2" key="1">
    <citation type="submission" date="2017-07" db="EMBL/GenBank/DDBJ databases">
        <title>Draft Genome Sequences of Select Purple Nonsulfur Bacteria.</title>
        <authorList>
            <person name="Lasarre B."/>
            <person name="Mckinlay J.B."/>
        </authorList>
    </citation>
    <scope>NUCLEOTIDE SEQUENCE [LARGE SCALE GENOMIC DNA]</scope>
    <source>
        <strain evidence="1 2">DSM 11907</strain>
    </source>
</reference>
<keyword evidence="2" id="KW-1185">Reference proteome</keyword>
<evidence type="ECO:0000313" key="1">
    <source>
        <dbReference type="EMBL" id="RAI41272.1"/>
    </source>
</evidence>
<evidence type="ECO:0000313" key="2">
    <source>
        <dbReference type="Proteomes" id="UP000248863"/>
    </source>
</evidence>
<dbReference type="Gene3D" id="2.40.50.100">
    <property type="match status" value="1"/>
</dbReference>
<dbReference type="OrthoDB" id="9796712at2"/>
<dbReference type="RefSeq" id="WP_111355666.1">
    <property type="nucleotide sequence ID" value="NZ_NHSK01000059.1"/>
</dbReference>